<keyword evidence="2 5" id="KW-0812">Transmembrane</keyword>
<reference evidence="8" key="1">
    <citation type="submission" date="2018-02" db="EMBL/GenBank/DDBJ databases">
        <authorList>
            <person name="Cohen D.B."/>
            <person name="Kent A.D."/>
        </authorList>
    </citation>
    <scope>NUCLEOTIDE SEQUENCE</scope>
</reference>
<dbReference type="InterPro" id="IPR013525">
    <property type="entry name" value="ABC2_TM"/>
</dbReference>
<sequence length="264" mass="29389">MGRSLIIANTFGSAALLMLFALSGFVLSREDIKKWWIWGYWISPLMYAQNAIVVNEFFGKSWSKVLANSTETLGVAVLKSRGYFPHAYWYWIGIGALIGFVLLLNICFTLALTYLNPFGKPQAIKTEESQETTQTNFRTTTISRNNDNTNKLNHSYLRFCAGSSLIHSGFSDLGHRFILLGVPLSFVHEMACDSRSLSLVDGVAPRGFSGSRSLSLGRRLEFRSQLVMALSLGGSRFSLTRSESNVTSKRSWVMVDGKAEVEKG</sequence>
<feature type="domain" description="ABC-2 type transporter transmembrane" evidence="6">
    <location>
        <begin position="3"/>
        <end position="57"/>
    </location>
</feature>
<feature type="transmembrane region" description="Helical" evidence="5">
    <location>
        <begin position="88"/>
        <end position="115"/>
    </location>
</feature>
<feature type="domain" description="Plant PDR ABC transporter associated" evidence="7">
    <location>
        <begin position="62"/>
        <end position="124"/>
    </location>
</feature>
<dbReference type="EMBL" id="OIVN01003911">
    <property type="protein sequence ID" value="SPD14328.1"/>
    <property type="molecule type" value="Genomic_DNA"/>
</dbReference>
<evidence type="ECO:0000256" key="2">
    <source>
        <dbReference type="ARBA" id="ARBA00022692"/>
    </source>
</evidence>
<dbReference type="InterPro" id="IPR013581">
    <property type="entry name" value="PDR_assoc"/>
</dbReference>
<dbReference type="AlphaFoldDB" id="A0A2N9HQQ6"/>
<keyword evidence="3 5" id="KW-1133">Transmembrane helix</keyword>
<evidence type="ECO:0000259" key="6">
    <source>
        <dbReference type="Pfam" id="PF01061"/>
    </source>
</evidence>
<dbReference type="PANTHER" id="PTHR48040:SF22">
    <property type="entry name" value="ABC TRANSPORTER DOMAIN-CONTAINING PROTEIN"/>
    <property type="match status" value="1"/>
</dbReference>
<gene>
    <name evidence="8" type="ORF">FSB_LOCUS42210</name>
</gene>
<feature type="transmembrane region" description="Helical" evidence="5">
    <location>
        <begin position="35"/>
        <end position="54"/>
    </location>
</feature>
<evidence type="ECO:0008006" key="9">
    <source>
        <dbReference type="Google" id="ProtNLM"/>
    </source>
</evidence>
<organism evidence="8">
    <name type="scientific">Fagus sylvatica</name>
    <name type="common">Beechnut</name>
    <dbReference type="NCBI Taxonomy" id="28930"/>
    <lineage>
        <taxon>Eukaryota</taxon>
        <taxon>Viridiplantae</taxon>
        <taxon>Streptophyta</taxon>
        <taxon>Embryophyta</taxon>
        <taxon>Tracheophyta</taxon>
        <taxon>Spermatophyta</taxon>
        <taxon>Magnoliopsida</taxon>
        <taxon>eudicotyledons</taxon>
        <taxon>Gunneridae</taxon>
        <taxon>Pentapetalae</taxon>
        <taxon>rosids</taxon>
        <taxon>fabids</taxon>
        <taxon>Fagales</taxon>
        <taxon>Fagaceae</taxon>
        <taxon>Fagus</taxon>
    </lineage>
</organism>
<dbReference type="Pfam" id="PF08370">
    <property type="entry name" value="PDR_assoc"/>
    <property type="match status" value="1"/>
</dbReference>
<evidence type="ECO:0000256" key="4">
    <source>
        <dbReference type="ARBA" id="ARBA00023136"/>
    </source>
</evidence>
<accession>A0A2N9HQQ6</accession>
<protein>
    <recommendedName>
        <fullName evidence="9">ABC-2 type transporter domain-containing protein</fullName>
    </recommendedName>
</protein>
<keyword evidence="4 5" id="KW-0472">Membrane</keyword>
<proteinExistence type="predicted"/>
<name>A0A2N9HQQ6_FAGSY</name>
<evidence type="ECO:0000313" key="8">
    <source>
        <dbReference type="EMBL" id="SPD14328.1"/>
    </source>
</evidence>
<feature type="transmembrane region" description="Helical" evidence="5">
    <location>
        <begin position="6"/>
        <end position="28"/>
    </location>
</feature>
<evidence type="ECO:0000256" key="5">
    <source>
        <dbReference type="SAM" id="Phobius"/>
    </source>
</evidence>
<evidence type="ECO:0000256" key="3">
    <source>
        <dbReference type="ARBA" id="ARBA00022989"/>
    </source>
</evidence>
<dbReference type="PANTHER" id="PTHR48040">
    <property type="entry name" value="PLEIOTROPIC DRUG RESISTANCE PROTEIN 1-LIKE ISOFORM X1"/>
    <property type="match status" value="1"/>
</dbReference>
<dbReference type="GO" id="GO:0016020">
    <property type="term" value="C:membrane"/>
    <property type="evidence" value="ECO:0007669"/>
    <property type="project" value="UniProtKB-SubCell"/>
</dbReference>
<dbReference type="GO" id="GO:0140359">
    <property type="term" value="F:ABC-type transporter activity"/>
    <property type="evidence" value="ECO:0007669"/>
    <property type="project" value="InterPro"/>
</dbReference>
<evidence type="ECO:0000256" key="1">
    <source>
        <dbReference type="ARBA" id="ARBA00004141"/>
    </source>
</evidence>
<evidence type="ECO:0000259" key="7">
    <source>
        <dbReference type="Pfam" id="PF08370"/>
    </source>
</evidence>
<dbReference type="Pfam" id="PF01061">
    <property type="entry name" value="ABC2_membrane"/>
    <property type="match status" value="1"/>
</dbReference>
<comment type="subcellular location">
    <subcellularLocation>
        <location evidence="1">Membrane</location>
        <topology evidence="1">Multi-pass membrane protein</topology>
    </subcellularLocation>
</comment>